<protein>
    <submittedName>
        <fullName evidence="2">Uncharacterized protein</fullName>
    </submittedName>
</protein>
<evidence type="ECO:0000313" key="3">
    <source>
        <dbReference type="Proteomes" id="UP000026962"/>
    </source>
</evidence>
<keyword evidence="3" id="KW-1185">Reference proteome</keyword>
<reference evidence="2" key="2">
    <citation type="submission" date="2018-05" db="EMBL/GenBank/DDBJ databases">
        <title>OpunRS2 (Oryza punctata Reference Sequence Version 2).</title>
        <authorList>
            <person name="Zhang J."/>
            <person name="Kudrna D."/>
            <person name="Lee S."/>
            <person name="Talag J."/>
            <person name="Welchert J."/>
            <person name="Wing R.A."/>
        </authorList>
    </citation>
    <scope>NUCLEOTIDE SEQUENCE [LARGE SCALE GENOMIC DNA]</scope>
</reference>
<dbReference type="Gramene" id="OPUNC06G18930.1">
    <property type="protein sequence ID" value="OPUNC06G18930.1"/>
    <property type="gene ID" value="OPUNC06G18930"/>
</dbReference>
<dbReference type="Proteomes" id="UP000026962">
    <property type="component" value="Chromosome 6"/>
</dbReference>
<proteinExistence type="predicted"/>
<accession>A0A0E0LDF8</accession>
<dbReference type="EnsemblPlants" id="OPUNC06G18930.1">
    <property type="protein sequence ID" value="OPUNC06G18930.1"/>
    <property type="gene ID" value="OPUNC06G18930"/>
</dbReference>
<evidence type="ECO:0000313" key="2">
    <source>
        <dbReference type="EnsemblPlants" id="OPUNC06G18930.1"/>
    </source>
</evidence>
<dbReference type="AlphaFoldDB" id="A0A0E0LDF8"/>
<name>A0A0E0LDF8_ORYPU</name>
<evidence type="ECO:0000256" key="1">
    <source>
        <dbReference type="SAM" id="MobiDB-lite"/>
    </source>
</evidence>
<sequence length="129" mass="14182">MRRSSVRLDPRWGEEGEVGGERGGEGRGEVRERWEEREETTINQLSPPPGHTLCTGERGLSYTYYGSVRKPMMSCQGSCNCKPRCWTCTLALVFLPIKPALLRCSLSSSSDLPCPLAAAATSSGSSRWL</sequence>
<organism evidence="2">
    <name type="scientific">Oryza punctata</name>
    <name type="common">Red rice</name>
    <dbReference type="NCBI Taxonomy" id="4537"/>
    <lineage>
        <taxon>Eukaryota</taxon>
        <taxon>Viridiplantae</taxon>
        <taxon>Streptophyta</taxon>
        <taxon>Embryophyta</taxon>
        <taxon>Tracheophyta</taxon>
        <taxon>Spermatophyta</taxon>
        <taxon>Magnoliopsida</taxon>
        <taxon>Liliopsida</taxon>
        <taxon>Poales</taxon>
        <taxon>Poaceae</taxon>
        <taxon>BOP clade</taxon>
        <taxon>Oryzoideae</taxon>
        <taxon>Oryzeae</taxon>
        <taxon>Oryzinae</taxon>
        <taxon>Oryza</taxon>
    </lineage>
</organism>
<reference evidence="2" key="1">
    <citation type="submission" date="2015-04" db="UniProtKB">
        <authorList>
            <consortium name="EnsemblPlants"/>
        </authorList>
    </citation>
    <scope>IDENTIFICATION</scope>
</reference>
<dbReference type="HOGENOM" id="CLU_1952327_0_0_1"/>
<feature type="region of interest" description="Disordered" evidence="1">
    <location>
        <begin position="1"/>
        <end position="32"/>
    </location>
</feature>